<dbReference type="PANTHER" id="PTHR42769:SF3">
    <property type="entry name" value="SUPEROXIDE DISMUTASE [FE] 2, CHLOROPLASTIC"/>
    <property type="match status" value="1"/>
</dbReference>
<dbReference type="GeneID" id="5853098"/>
<evidence type="ECO:0000313" key="4">
    <source>
        <dbReference type="Proteomes" id="UP000008837"/>
    </source>
</evidence>
<dbReference type="EMBL" id="AAYY01000020">
    <property type="protein sequence ID" value="EDP41578.1"/>
    <property type="molecule type" value="Genomic_DNA"/>
</dbReference>
<dbReference type="RefSeq" id="XP_001728792.1">
    <property type="nucleotide sequence ID" value="XM_001728740.1"/>
</dbReference>
<comment type="caution">
    <text evidence="3">The sequence shown here is derived from an EMBL/GenBank/DDBJ whole genome shotgun (WGS) entry which is preliminary data.</text>
</comment>
<dbReference type="InterPro" id="IPR019832">
    <property type="entry name" value="Mn/Fe_SOD_C"/>
</dbReference>
<feature type="domain" description="Manganese/iron superoxide dismutase C-terminal" evidence="2">
    <location>
        <begin position="107"/>
        <end position="165"/>
    </location>
</feature>
<dbReference type="KEGG" id="mgl:MGL_4127"/>
<dbReference type="SUPFAM" id="SSF46609">
    <property type="entry name" value="Fe,Mn superoxide dismutase (SOD), N-terminal domain"/>
    <property type="match status" value="1"/>
</dbReference>
<dbReference type="OrthoDB" id="275227at2759"/>
<dbReference type="InterPro" id="IPR036314">
    <property type="entry name" value="SOD_C_sf"/>
</dbReference>
<dbReference type="AlphaFoldDB" id="A8QD59"/>
<organism evidence="3 4">
    <name type="scientific">Malassezia globosa (strain ATCC MYA-4612 / CBS 7966)</name>
    <name type="common">Dandruff-associated fungus</name>
    <dbReference type="NCBI Taxonomy" id="425265"/>
    <lineage>
        <taxon>Eukaryota</taxon>
        <taxon>Fungi</taxon>
        <taxon>Dikarya</taxon>
        <taxon>Basidiomycota</taxon>
        <taxon>Ustilaginomycotina</taxon>
        <taxon>Malasseziomycetes</taxon>
        <taxon>Malasseziales</taxon>
        <taxon>Malasseziaceae</taxon>
        <taxon>Malassezia</taxon>
    </lineage>
</organism>
<feature type="region of interest" description="Disordered" evidence="1">
    <location>
        <begin position="173"/>
        <end position="208"/>
    </location>
</feature>
<gene>
    <name evidence="3" type="ORF">MGL_4127</name>
</gene>
<evidence type="ECO:0000259" key="2">
    <source>
        <dbReference type="Pfam" id="PF02777"/>
    </source>
</evidence>
<accession>A8QD59</accession>
<protein>
    <recommendedName>
        <fullName evidence="2">Manganese/iron superoxide dismutase C-terminal domain-containing protein</fullName>
    </recommendedName>
</protein>
<dbReference type="OMA" id="YLKRFWT"/>
<sequence>MPAALTEGCDPFLSKRTVHLLWTQWQAGLLQRLNEEVKGTPNATESVVETVMNTARDREKILMFNYASLALNTSFFLSSLVPHAAQSVQAYPQPSTHMGAVPTFYGKTLATAIADQFGSLPQLKLAVSSAAMGMVSSGWIWLVKDDHGRLGIVPTYGASTVLVHQRRQCGPSDLVTTVQDGQTSSDAATPATTPASNESTSATTPAQELRASAPNRFDSLSRSSAAGAIGHHLYPLFCISMFEHAWLGDYGFWGKERYLTHFWDCLHWERVERLWGDDRA</sequence>
<dbReference type="SUPFAM" id="SSF54719">
    <property type="entry name" value="Fe,Mn superoxide dismutase (SOD), C-terminal domain"/>
    <property type="match status" value="1"/>
</dbReference>
<evidence type="ECO:0000313" key="3">
    <source>
        <dbReference type="EMBL" id="EDP41578.1"/>
    </source>
</evidence>
<dbReference type="PANTHER" id="PTHR42769">
    <property type="entry name" value="SUPEROXIDE DISMUTASE"/>
    <property type="match status" value="1"/>
</dbReference>
<dbReference type="Pfam" id="PF02777">
    <property type="entry name" value="Sod_Fe_C"/>
    <property type="match status" value="2"/>
</dbReference>
<dbReference type="GO" id="GO:0046872">
    <property type="term" value="F:metal ion binding"/>
    <property type="evidence" value="ECO:0007669"/>
    <property type="project" value="InterPro"/>
</dbReference>
<feature type="domain" description="Manganese/iron superoxide dismutase C-terminal" evidence="2">
    <location>
        <begin position="231"/>
        <end position="273"/>
    </location>
</feature>
<dbReference type="STRING" id="425265.A8QD59"/>
<name>A8QD59_MALGO</name>
<proteinExistence type="predicted"/>
<dbReference type="VEuPathDB" id="FungiDB:MGL_4127"/>
<dbReference type="Proteomes" id="UP000008837">
    <property type="component" value="Unassembled WGS sequence"/>
</dbReference>
<keyword evidence="4" id="KW-1185">Reference proteome</keyword>
<dbReference type="FunCoup" id="A8QD59">
    <property type="interactions" value="23"/>
</dbReference>
<dbReference type="InParanoid" id="A8QD59"/>
<dbReference type="Gene3D" id="3.55.40.20">
    <property type="entry name" value="Iron/manganese superoxide dismutase, C-terminal domain"/>
    <property type="match status" value="1"/>
</dbReference>
<reference evidence="3 4" key="1">
    <citation type="journal article" date="2007" name="Proc. Natl. Acad. Sci. U.S.A.">
        <title>Dandruff-associated Malassezia genomes reveal convergent and divergent virulence traits shared with plant and human fungal pathogens.</title>
        <authorList>
            <person name="Xu J."/>
            <person name="Saunders C.W."/>
            <person name="Hu P."/>
            <person name="Grant R.A."/>
            <person name="Boekhout T."/>
            <person name="Kuramae E.E."/>
            <person name="Kronstad J.W."/>
            <person name="Deangelis Y.M."/>
            <person name="Reeder N.L."/>
            <person name="Johnstone K.R."/>
            <person name="Leland M."/>
            <person name="Fieno A.M."/>
            <person name="Begley W.M."/>
            <person name="Sun Y."/>
            <person name="Lacey M.P."/>
            <person name="Chaudhary T."/>
            <person name="Keough T."/>
            <person name="Chu L."/>
            <person name="Sears R."/>
            <person name="Yuan B."/>
            <person name="Dawson T.L.Jr."/>
        </authorList>
    </citation>
    <scope>NUCLEOTIDE SEQUENCE [LARGE SCALE GENOMIC DNA]</scope>
    <source>
        <strain evidence="4">ATCC MYA-4612 / CBS 7966</strain>
    </source>
</reference>
<evidence type="ECO:0000256" key="1">
    <source>
        <dbReference type="SAM" id="MobiDB-lite"/>
    </source>
</evidence>
<dbReference type="InterPro" id="IPR036324">
    <property type="entry name" value="Mn/Fe_SOD_N_sf"/>
</dbReference>
<feature type="compositionally biased region" description="Low complexity" evidence="1">
    <location>
        <begin position="183"/>
        <end position="206"/>
    </location>
</feature>
<dbReference type="GO" id="GO:0004784">
    <property type="term" value="F:superoxide dismutase activity"/>
    <property type="evidence" value="ECO:0007669"/>
    <property type="project" value="InterPro"/>
</dbReference>